<dbReference type="GeneID" id="115753627"/>
<feature type="compositionally biased region" description="Acidic residues" evidence="2">
    <location>
        <begin position="323"/>
        <end position="356"/>
    </location>
</feature>
<proteinExistence type="inferred from homology"/>
<feature type="compositionally biased region" description="Basic residues" evidence="2">
    <location>
        <begin position="71"/>
        <end position="87"/>
    </location>
</feature>
<feature type="region of interest" description="Disordered" evidence="2">
    <location>
        <begin position="52"/>
        <end position="96"/>
    </location>
</feature>
<sequence>MATLVCRGLQSCLDPHLVQEPMATLRLKLVSPKITASHHSLARSLLDLNSPSPPHCHPLPQQLLEDPNPAHHPHHHPHHHHHHHHHPFSSSSSNPHLGQSLGGWSFLHALSTTSYGEPSATPDQEPPVYVHPLARASSLRLSPRSLDLCTENLGSESSNIVPSPFGDDDGDPRDESKSATREQTATRPWSTRQIMNVDNVSKKAKPRTNIDNSNNNSGDFPPPLTTIANDSIRVRPHRGEGRLILEVVRAPQGNRSCLRAERSHGRLRLCFFKDESPLCFDSEEEGDDGGEKDVEAGTEGDAENETAESDVEEEGGGTGEELLLVDEEEEEEEDEEEEGEAEQDGDGDDWEEEGMEGSDGIVGGKPGMEMLHHRHRHRHPQRSSCCKGGGKEHESNRRLFDLEAFLVGFS</sequence>
<dbReference type="InterPro" id="IPR046431">
    <property type="entry name" value="FAF_dom"/>
</dbReference>
<feature type="compositionally biased region" description="Acidic residues" evidence="2">
    <location>
        <begin position="296"/>
        <end position="315"/>
    </location>
</feature>
<organism evidence="4 5">
    <name type="scientific">Rhodamnia argentea</name>
    <dbReference type="NCBI Taxonomy" id="178133"/>
    <lineage>
        <taxon>Eukaryota</taxon>
        <taxon>Viridiplantae</taxon>
        <taxon>Streptophyta</taxon>
        <taxon>Embryophyta</taxon>
        <taxon>Tracheophyta</taxon>
        <taxon>Spermatophyta</taxon>
        <taxon>Magnoliopsida</taxon>
        <taxon>eudicotyledons</taxon>
        <taxon>Gunneridae</taxon>
        <taxon>Pentapetalae</taxon>
        <taxon>rosids</taxon>
        <taxon>malvids</taxon>
        <taxon>Myrtales</taxon>
        <taxon>Myrtaceae</taxon>
        <taxon>Myrtoideae</taxon>
        <taxon>Myrteae</taxon>
        <taxon>Australasian group</taxon>
        <taxon>Rhodamnia</taxon>
    </lineage>
</organism>
<dbReference type="InterPro" id="IPR021410">
    <property type="entry name" value="FAF"/>
</dbReference>
<dbReference type="PANTHER" id="PTHR33155:SF4">
    <property type="entry name" value="PROTEIN FANTASTIC FOUR 3"/>
    <property type="match status" value="1"/>
</dbReference>
<dbReference type="Proteomes" id="UP000827889">
    <property type="component" value="Chromosome 1"/>
</dbReference>
<dbReference type="Pfam" id="PF11250">
    <property type="entry name" value="FAF"/>
    <property type="match status" value="1"/>
</dbReference>
<evidence type="ECO:0000313" key="4">
    <source>
        <dbReference type="Proteomes" id="UP000827889"/>
    </source>
</evidence>
<evidence type="ECO:0000256" key="1">
    <source>
        <dbReference type="ARBA" id="ARBA00008690"/>
    </source>
</evidence>
<feature type="domain" description="FAF" evidence="3">
    <location>
        <begin position="220"/>
        <end position="271"/>
    </location>
</feature>
<evidence type="ECO:0000259" key="3">
    <source>
        <dbReference type="Pfam" id="PF11250"/>
    </source>
</evidence>
<evidence type="ECO:0000256" key="2">
    <source>
        <dbReference type="SAM" id="MobiDB-lite"/>
    </source>
</evidence>
<feature type="region of interest" description="Disordered" evidence="2">
    <location>
        <begin position="150"/>
        <end position="223"/>
    </location>
</feature>
<dbReference type="RefSeq" id="XP_048136521.1">
    <property type="nucleotide sequence ID" value="XM_048280564.1"/>
</dbReference>
<reference evidence="4" key="1">
    <citation type="submission" date="2025-05" db="UniProtKB">
        <authorList>
            <consortium name="RefSeq"/>
        </authorList>
    </citation>
    <scope>NUCLEOTIDE SEQUENCE [LARGE SCALE GENOMIC DNA]</scope>
</reference>
<dbReference type="PANTHER" id="PTHR33155">
    <property type="entry name" value="FANTASTIC FOUR-LIKE PROTEIN (DUF3049)"/>
    <property type="match status" value="1"/>
</dbReference>
<feature type="compositionally biased region" description="Polar residues" evidence="2">
    <location>
        <begin position="152"/>
        <end position="161"/>
    </location>
</feature>
<comment type="similarity">
    <text evidence="1">Belongs to the fantastic four family.</text>
</comment>
<feature type="compositionally biased region" description="Polar residues" evidence="2">
    <location>
        <begin position="181"/>
        <end position="199"/>
    </location>
</feature>
<gene>
    <name evidence="5" type="primary">LOC115753627</name>
</gene>
<keyword evidence="4" id="KW-1185">Reference proteome</keyword>
<name>A0ABM3HIV9_9MYRT</name>
<protein>
    <submittedName>
        <fullName evidence="5">Protein FANTASTIC FOUR 1 isoform X1</fullName>
    </submittedName>
</protein>
<evidence type="ECO:0000313" key="5">
    <source>
        <dbReference type="RefSeq" id="XP_048136521.1"/>
    </source>
</evidence>
<feature type="region of interest" description="Disordered" evidence="2">
    <location>
        <begin position="280"/>
        <end position="394"/>
    </location>
</feature>
<accession>A0ABM3HIV9</accession>
<feature type="compositionally biased region" description="Polar residues" evidence="2">
    <location>
        <begin position="209"/>
        <end position="218"/>
    </location>
</feature>
<reference evidence="5" key="2">
    <citation type="submission" date="2025-08" db="UniProtKB">
        <authorList>
            <consortium name="RefSeq"/>
        </authorList>
    </citation>
    <scope>IDENTIFICATION</scope>
    <source>
        <tissue evidence="5">Leaf</tissue>
    </source>
</reference>
<feature type="compositionally biased region" description="Basic residues" evidence="2">
    <location>
        <begin position="372"/>
        <end position="381"/>
    </location>
</feature>